<keyword evidence="2" id="KW-1185">Reference proteome</keyword>
<organism evidence="1 2">
    <name type="scientific">Rhizobium puerariae</name>
    <dbReference type="NCBI Taxonomy" id="1585791"/>
    <lineage>
        <taxon>Bacteria</taxon>
        <taxon>Pseudomonadati</taxon>
        <taxon>Pseudomonadota</taxon>
        <taxon>Alphaproteobacteria</taxon>
        <taxon>Hyphomicrobiales</taxon>
        <taxon>Rhizobiaceae</taxon>
        <taxon>Rhizobium/Agrobacterium group</taxon>
        <taxon>Rhizobium</taxon>
    </lineage>
</organism>
<dbReference type="RefSeq" id="WP_377264385.1">
    <property type="nucleotide sequence ID" value="NZ_JBHMAA010000025.1"/>
</dbReference>
<reference evidence="1 2" key="1">
    <citation type="submission" date="2024-09" db="EMBL/GenBank/DDBJ databases">
        <authorList>
            <person name="Sun Q."/>
            <person name="Mori K."/>
        </authorList>
    </citation>
    <scope>NUCLEOTIDE SEQUENCE [LARGE SCALE GENOMIC DNA]</scope>
    <source>
        <strain evidence="1 2">TBRC 4938</strain>
    </source>
</reference>
<accession>A0ABV6ANY1</accession>
<comment type="caution">
    <text evidence="1">The sequence shown here is derived from an EMBL/GenBank/DDBJ whole genome shotgun (WGS) entry which is preliminary data.</text>
</comment>
<sequence length="100" mass="10895">MIRTSPQDGRQPEGKKVDLEARVVVLEIVSMTALALAMDTSENADVEHARGIANLVLETVRRRCDEIGMAADTRLSASSYADELLSTALLSLYPASPREH</sequence>
<dbReference type="Proteomes" id="UP001589692">
    <property type="component" value="Unassembled WGS sequence"/>
</dbReference>
<dbReference type="EMBL" id="JBHMAA010000025">
    <property type="protein sequence ID" value="MFB9951562.1"/>
    <property type="molecule type" value="Genomic_DNA"/>
</dbReference>
<evidence type="ECO:0000313" key="1">
    <source>
        <dbReference type="EMBL" id="MFB9951562.1"/>
    </source>
</evidence>
<name>A0ABV6ANY1_9HYPH</name>
<proteinExistence type="predicted"/>
<gene>
    <name evidence="1" type="ORF">ACFFP0_22160</name>
</gene>
<protein>
    <submittedName>
        <fullName evidence="1">Uncharacterized protein</fullName>
    </submittedName>
</protein>
<evidence type="ECO:0000313" key="2">
    <source>
        <dbReference type="Proteomes" id="UP001589692"/>
    </source>
</evidence>